<dbReference type="GO" id="GO:0005829">
    <property type="term" value="C:cytosol"/>
    <property type="evidence" value="ECO:0007669"/>
    <property type="project" value="TreeGrafter"/>
</dbReference>
<dbReference type="GO" id="GO:0004765">
    <property type="term" value="F:shikimate kinase activity"/>
    <property type="evidence" value="ECO:0007669"/>
    <property type="project" value="UniProtKB-UniRule"/>
</dbReference>
<dbReference type="HAMAP" id="MF_00109">
    <property type="entry name" value="Shikimate_kinase"/>
    <property type="match status" value="1"/>
</dbReference>
<dbReference type="UniPathway" id="UPA00053">
    <property type="reaction ID" value="UER00088"/>
</dbReference>
<dbReference type="InterPro" id="IPR027417">
    <property type="entry name" value="P-loop_NTPase"/>
</dbReference>
<organism evidence="12 13">
    <name type="scientific">Aquiluna borgnonia</name>
    <dbReference type="NCBI Taxonomy" id="2499157"/>
    <lineage>
        <taxon>Bacteria</taxon>
        <taxon>Bacillati</taxon>
        <taxon>Actinomycetota</taxon>
        <taxon>Actinomycetes</taxon>
        <taxon>Micrococcales</taxon>
        <taxon>Microbacteriaceae</taxon>
        <taxon>Luna cluster</taxon>
        <taxon>Luna-1 subcluster</taxon>
        <taxon>Aquiluna</taxon>
    </lineage>
</organism>
<comment type="catalytic activity">
    <reaction evidence="10 11">
        <text>shikimate + ATP = 3-phosphoshikimate + ADP + H(+)</text>
        <dbReference type="Rhea" id="RHEA:13121"/>
        <dbReference type="ChEBI" id="CHEBI:15378"/>
        <dbReference type="ChEBI" id="CHEBI:30616"/>
        <dbReference type="ChEBI" id="CHEBI:36208"/>
        <dbReference type="ChEBI" id="CHEBI:145989"/>
        <dbReference type="ChEBI" id="CHEBI:456216"/>
        <dbReference type="EC" id="2.7.1.71"/>
    </reaction>
</comment>
<feature type="binding site" evidence="11">
    <location>
        <position position="33"/>
    </location>
    <ligand>
        <name>substrate</name>
    </ligand>
</feature>
<dbReference type="Pfam" id="PF01202">
    <property type="entry name" value="SKI"/>
    <property type="match status" value="1"/>
</dbReference>
<evidence type="ECO:0000256" key="6">
    <source>
        <dbReference type="ARBA" id="ARBA00022741"/>
    </source>
</evidence>
<keyword evidence="11" id="KW-0963">Cytoplasm</keyword>
<feature type="binding site" evidence="11">
    <location>
        <position position="15"/>
    </location>
    <ligand>
        <name>Mg(2+)</name>
        <dbReference type="ChEBI" id="CHEBI:18420"/>
    </ligand>
</feature>
<dbReference type="GO" id="GO:0000287">
    <property type="term" value="F:magnesium ion binding"/>
    <property type="evidence" value="ECO:0007669"/>
    <property type="project" value="UniProtKB-UniRule"/>
</dbReference>
<dbReference type="EMBL" id="CP054056">
    <property type="protein sequence ID" value="QKJ25268.1"/>
    <property type="molecule type" value="Genomic_DNA"/>
</dbReference>
<dbReference type="InterPro" id="IPR000623">
    <property type="entry name" value="Shikimate_kinase/TSH1"/>
</dbReference>
<evidence type="ECO:0000313" key="12">
    <source>
        <dbReference type="EMBL" id="QKJ25268.1"/>
    </source>
</evidence>
<keyword evidence="11" id="KW-0460">Magnesium</keyword>
<evidence type="ECO:0000256" key="9">
    <source>
        <dbReference type="ARBA" id="ARBA00023141"/>
    </source>
</evidence>
<keyword evidence="5 11" id="KW-0808">Transferase</keyword>
<comment type="similarity">
    <text evidence="2 11">Belongs to the shikimate kinase family.</text>
</comment>
<dbReference type="PANTHER" id="PTHR21087">
    <property type="entry name" value="SHIKIMATE KINASE"/>
    <property type="match status" value="1"/>
</dbReference>
<evidence type="ECO:0000256" key="5">
    <source>
        <dbReference type="ARBA" id="ARBA00022679"/>
    </source>
</evidence>
<reference evidence="12 13" key="1">
    <citation type="submission" date="2020-05" db="EMBL/GenBank/DDBJ databases">
        <title>Aquirufa sp. strain 15G-AUS-rot a new Aquirufa species.</title>
        <authorList>
            <person name="Pitt A."/>
            <person name="Hahn M.W."/>
        </authorList>
    </citation>
    <scope>NUCLEOTIDE SEQUENCE [LARGE SCALE GENOMIC DNA]</scope>
    <source>
        <strain evidence="12 13">15G-AUS-rot</strain>
    </source>
</reference>
<keyword evidence="7 11" id="KW-0418">Kinase</keyword>
<dbReference type="GO" id="GO:0009073">
    <property type="term" value="P:aromatic amino acid family biosynthetic process"/>
    <property type="evidence" value="ECO:0007669"/>
    <property type="project" value="UniProtKB-KW"/>
</dbReference>
<dbReference type="SUPFAM" id="SSF52540">
    <property type="entry name" value="P-loop containing nucleoside triphosphate hydrolases"/>
    <property type="match status" value="1"/>
</dbReference>
<dbReference type="PROSITE" id="PS01128">
    <property type="entry name" value="SHIKIMATE_KINASE"/>
    <property type="match status" value="1"/>
</dbReference>
<comment type="pathway">
    <text evidence="1 11">Metabolic intermediate biosynthesis; chorismate biosynthesis; chorismate from D-erythrose 4-phosphate and phosphoenolpyruvate: step 5/7.</text>
</comment>
<keyword evidence="9 11" id="KW-0057">Aromatic amino acid biosynthesis</keyword>
<keyword evidence="11" id="KW-0479">Metal-binding</keyword>
<comment type="subcellular location">
    <subcellularLocation>
        <location evidence="11">Cytoplasm</location>
    </subcellularLocation>
</comment>
<comment type="caution">
    <text evidence="11">Lacks conserved residue(s) required for the propagation of feature annotation.</text>
</comment>
<dbReference type="InterPro" id="IPR023000">
    <property type="entry name" value="Shikimate_kinase_CS"/>
</dbReference>
<evidence type="ECO:0000313" key="13">
    <source>
        <dbReference type="Proteomes" id="UP000501003"/>
    </source>
</evidence>
<feature type="binding site" evidence="11">
    <location>
        <position position="113"/>
    </location>
    <ligand>
        <name>ATP</name>
        <dbReference type="ChEBI" id="CHEBI:30616"/>
    </ligand>
</feature>
<keyword evidence="13" id="KW-1185">Reference proteome</keyword>
<evidence type="ECO:0000256" key="2">
    <source>
        <dbReference type="ARBA" id="ARBA00006997"/>
    </source>
</evidence>
<sequence length="162" mass="17721">MKTLILVGPMGSGKTTLGKRLAKELGVQFTDTDKLVAKTHGSITKIFEVHGEQHFRDLEHIALTEAIKAGGVIATGGGVVLRPENLALMKGHSVVFLDTAAEFVLGKINLEKRPLLKDNPERWQTIYDERKKLYEEAATATLFTGGASVKALIKQLKDLVEQ</sequence>
<dbReference type="EC" id="2.7.1.71" evidence="3 11"/>
<comment type="subunit">
    <text evidence="11">Monomer.</text>
</comment>
<dbReference type="GO" id="GO:0009423">
    <property type="term" value="P:chorismate biosynthetic process"/>
    <property type="evidence" value="ECO:0007669"/>
    <property type="project" value="UniProtKB-UniRule"/>
</dbReference>
<accession>A0A7D4QG53</accession>
<proteinExistence type="inferred from homology"/>
<dbReference type="PANTHER" id="PTHR21087:SF16">
    <property type="entry name" value="SHIKIMATE KINASE 1, CHLOROPLASTIC"/>
    <property type="match status" value="1"/>
</dbReference>
<evidence type="ECO:0000256" key="10">
    <source>
        <dbReference type="ARBA" id="ARBA00048567"/>
    </source>
</evidence>
<keyword evidence="6 11" id="KW-0547">Nucleotide-binding</keyword>
<dbReference type="CDD" id="cd00464">
    <property type="entry name" value="SK"/>
    <property type="match status" value="1"/>
</dbReference>
<keyword evidence="4 11" id="KW-0028">Amino-acid biosynthesis</keyword>
<feature type="binding site" evidence="11">
    <location>
        <position position="130"/>
    </location>
    <ligand>
        <name>substrate</name>
    </ligand>
</feature>
<gene>
    <name evidence="11" type="primary">aroK</name>
    <name evidence="12" type="ORF">HRU87_03550</name>
</gene>
<evidence type="ECO:0000256" key="1">
    <source>
        <dbReference type="ARBA" id="ARBA00004842"/>
    </source>
</evidence>
<protein>
    <recommendedName>
        <fullName evidence="3 11">Shikimate kinase</fullName>
        <shortName evidence="11">SK</shortName>
        <ecNumber evidence="3 11">2.7.1.71</ecNumber>
    </recommendedName>
</protein>
<dbReference type="Proteomes" id="UP000501003">
    <property type="component" value="Chromosome"/>
</dbReference>
<feature type="binding site" evidence="11">
    <location>
        <position position="56"/>
    </location>
    <ligand>
        <name>substrate</name>
    </ligand>
</feature>
<feature type="binding site" evidence="11">
    <location>
        <begin position="11"/>
        <end position="16"/>
    </location>
    <ligand>
        <name>ATP</name>
        <dbReference type="ChEBI" id="CHEBI:30616"/>
    </ligand>
</feature>
<dbReference type="RefSeq" id="WP_173493565.1">
    <property type="nucleotide sequence ID" value="NZ_CP054056.1"/>
</dbReference>
<dbReference type="InterPro" id="IPR031322">
    <property type="entry name" value="Shikimate/glucono_kinase"/>
</dbReference>
<comment type="function">
    <text evidence="11">Catalyzes the specific phosphorylation of the 3-hydroxyl group of shikimic acid using ATP as a cosubstrate.</text>
</comment>
<dbReference type="AlphaFoldDB" id="A0A7D4QG53"/>
<evidence type="ECO:0000256" key="11">
    <source>
        <dbReference type="HAMAP-Rule" id="MF_00109"/>
    </source>
</evidence>
<evidence type="ECO:0000256" key="7">
    <source>
        <dbReference type="ARBA" id="ARBA00022777"/>
    </source>
</evidence>
<keyword evidence="8 11" id="KW-0067">ATP-binding</keyword>
<evidence type="ECO:0000256" key="3">
    <source>
        <dbReference type="ARBA" id="ARBA00012154"/>
    </source>
</evidence>
<comment type="cofactor">
    <cofactor evidence="11">
        <name>Mg(2+)</name>
        <dbReference type="ChEBI" id="CHEBI:18420"/>
    </cofactor>
    <text evidence="11">Binds 1 Mg(2+) ion per subunit.</text>
</comment>
<feature type="binding site" evidence="11">
    <location>
        <position position="77"/>
    </location>
    <ligand>
        <name>substrate</name>
    </ligand>
</feature>
<evidence type="ECO:0000256" key="8">
    <source>
        <dbReference type="ARBA" id="ARBA00022840"/>
    </source>
</evidence>
<evidence type="ECO:0000256" key="4">
    <source>
        <dbReference type="ARBA" id="ARBA00022605"/>
    </source>
</evidence>
<dbReference type="KEGG" id="aqg:HRU87_03550"/>
<dbReference type="GO" id="GO:0008652">
    <property type="term" value="P:amino acid biosynthetic process"/>
    <property type="evidence" value="ECO:0007669"/>
    <property type="project" value="UniProtKB-KW"/>
</dbReference>
<dbReference type="Gene3D" id="3.40.50.300">
    <property type="entry name" value="P-loop containing nucleotide triphosphate hydrolases"/>
    <property type="match status" value="1"/>
</dbReference>
<name>A0A7D4QG53_9MICO</name>
<dbReference type="PRINTS" id="PR01100">
    <property type="entry name" value="SHIKIMTKNASE"/>
</dbReference>
<dbReference type="GO" id="GO:0005524">
    <property type="term" value="F:ATP binding"/>
    <property type="evidence" value="ECO:0007669"/>
    <property type="project" value="UniProtKB-UniRule"/>
</dbReference>